<evidence type="ECO:0000256" key="3">
    <source>
        <dbReference type="ARBA" id="ARBA00022692"/>
    </source>
</evidence>
<evidence type="ECO:0000256" key="7">
    <source>
        <dbReference type="SAM" id="Phobius"/>
    </source>
</evidence>
<dbReference type="Proteomes" id="UP000604001">
    <property type="component" value="Unassembled WGS sequence"/>
</dbReference>
<evidence type="ECO:0000256" key="5">
    <source>
        <dbReference type="ARBA" id="ARBA00023136"/>
    </source>
</evidence>
<comment type="caution">
    <text evidence="8">The sequence shown here is derived from an EMBL/GenBank/DDBJ whole genome shotgun (WGS) entry which is preliminary data.</text>
</comment>
<dbReference type="Pfam" id="PF03631">
    <property type="entry name" value="Virul_fac_BrkB"/>
    <property type="match status" value="1"/>
</dbReference>
<reference evidence="8 9" key="1">
    <citation type="submission" date="2020-08" db="EMBL/GenBank/DDBJ databases">
        <title>novel species in genus Nocardioides.</title>
        <authorList>
            <person name="Zhang G."/>
        </authorList>
    </citation>
    <scope>NUCLEOTIDE SEQUENCE [LARGE SCALE GENOMIC DNA]</scope>
    <source>
        <strain evidence="8 9">SC8A-24</strain>
    </source>
</reference>
<name>A0ABR6UDQ3_9ACTN</name>
<evidence type="ECO:0000256" key="6">
    <source>
        <dbReference type="SAM" id="MobiDB-lite"/>
    </source>
</evidence>
<organism evidence="8 9">
    <name type="scientific">Nocardioides deserti</name>
    <dbReference type="NCBI Taxonomy" id="1588644"/>
    <lineage>
        <taxon>Bacteria</taxon>
        <taxon>Bacillati</taxon>
        <taxon>Actinomycetota</taxon>
        <taxon>Actinomycetes</taxon>
        <taxon>Propionibacteriales</taxon>
        <taxon>Nocardioidaceae</taxon>
        <taxon>Nocardioides</taxon>
    </lineage>
</organism>
<dbReference type="NCBIfam" id="TIGR00765">
    <property type="entry name" value="yihY_not_rbn"/>
    <property type="match status" value="1"/>
</dbReference>
<dbReference type="EMBL" id="JACMYC010000031">
    <property type="protein sequence ID" value="MBC2962586.1"/>
    <property type="molecule type" value="Genomic_DNA"/>
</dbReference>
<feature type="transmembrane region" description="Helical" evidence="7">
    <location>
        <begin position="227"/>
        <end position="249"/>
    </location>
</feature>
<dbReference type="PANTHER" id="PTHR30213">
    <property type="entry name" value="INNER MEMBRANE PROTEIN YHJD"/>
    <property type="match status" value="1"/>
</dbReference>
<keyword evidence="5 7" id="KW-0472">Membrane</keyword>
<evidence type="ECO:0000313" key="8">
    <source>
        <dbReference type="EMBL" id="MBC2962586.1"/>
    </source>
</evidence>
<sequence>MRRLLSHPDKPDLPTDLTRESWRYVVAKSGREFVDDQCLDVGAALTFWGVLSLFPAAVVLLSLVGLVGQGGESVDAVVGILRDLGAAPVADTVEPTLRELAGRPDAGWTFALGVAAAVWTASGYVGAFGRAMNRIYEVREGRPFLRRRLLMLLVTVCLLVLVAVLLVGLVLSGPAARAVGEQLGLGGTVITTWNLAKWPVMLVLAILVVALLYYVTPNVVQPKIHWLSVGALVAIAAWALVSAGFGFYVTNIGRYDEVYGSLAGAVVFVLWLFLTNLALLLGAEVDSELERARQLQAGMEAEAQLRLPLRDASGVAAAEEREEDYLRRGRELRETRGGTRPRGTEGTDGGD</sequence>
<dbReference type="RefSeq" id="WP_186347755.1">
    <property type="nucleotide sequence ID" value="NZ_BMMR01000008.1"/>
</dbReference>
<keyword evidence="3 7" id="KW-0812">Transmembrane</keyword>
<gene>
    <name evidence="8" type="ORF">H7344_20045</name>
</gene>
<evidence type="ECO:0000256" key="4">
    <source>
        <dbReference type="ARBA" id="ARBA00022989"/>
    </source>
</evidence>
<accession>A0ABR6UDQ3</accession>
<feature type="transmembrane region" description="Helical" evidence="7">
    <location>
        <begin position="149"/>
        <end position="175"/>
    </location>
</feature>
<feature type="transmembrane region" description="Helical" evidence="7">
    <location>
        <begin position="195"/>
        <end position="215"/>
    </location>
</feature>
<evidence type="ECO:0000313" key="9">
    <source>
        <dbReference type="Proteomes" id="UP000604001"/>
    </source>
</evidence>
<evidence type="ECO:0000256" key="2">
    <source>
        <dbReference type="ARBA" id="ARBA00022475"/>
    </source>
</evidence>
<keyword evidence="4 7" id="KW-1133">Transmembrane helix</keyword>
<feature type="transmembrane region" description="Helical" evidence="7">
    <location>
        <begin position="261"/>
        <end position="283"/>
    </location>
</feature>
<dbReference type="InterPro" id="IPR017039">
    <property type="entry name" value="Virul_fac_BrkB"/>
</dbReference>
<feature type="compositionally biased region" description="Basic and acidic residues" evidence="6">
    <location>
        <begin position="324"/>
        <end position="345"/>
    </location>
</feature>
<feature type="transmembrane region" description="Helical" evidence="7">
    <location>
        <begin position="41"/>
        <end position="67"/>
    </location>
</feature>
<proteinExistence type="predicted"/>
<dbReference type="PANTHER" id="PTHR30213:SF0">
    <property type="entry name" value="UPF0761 MEMBRANE PROTEIN YIHY"/>
    <property type="match status" value="1"/>
</dbReference>
<keyword evidence="2" id="KW-1003">Cell membrane</keyword>
<comment type="subcellular location">
    <subcellularLocation>
        <location evidence="1">Cell membrane</location>
        <topology evidence="1">Multi-pass membrane protein</topology>
    </subcellularLocation>
</comment>
<feature type="region of interest" description="Disordered" evidence="6">
    <location>
        <begin position="313"/>
        <end position="351"/>
    </location>
</feature>
<keyword evidence="9" id="KW-1185">Reference proteome</keyword>
<dbReference type="PIRSF" id="PIRSF035875">
    <property type="entry name" value="RNase_BN"/>
    <property type="match status" value="1"/>
</dbReference>
<evidence type="ECO:0000256" key="1">
    <source>
        <dbReference type="ARBA" id="ARBA00004651"/>
    </source>
</evidence>
<protein>
    <submittedName>
        <fullName evidence="8">YihY/virulence factor BrkB family protein</fullName>
    </submittedName>
</protein>
<feature type="transmembrane region" description="Helical" evidence="7">
    <location>
        <begin position="106"/>
        <end position="128"/>
    </location>
</feature>